<evidence type="ECO:0000256" key="1">
    <source>
        <dbReference type="SAM" id="MobiDB-lite"/>
    </source>
</evidence>
<reference evidence="2" key="2">
    <citation type="submission" date="2021-04" db="EMBL/GenBank/DDBJ databases">
        <authorList>
            <person name="Podell S."/>
        </authorList>
    </citation>
    <scope>NUCLEOTIDE SEQUENCE</scope>
    <source>
        <strain evidence="2">Hildebrandi</strain>
    </source>
</reference>
<name>A0A9K3KYQ2_9STRA</name>
<dbReference type="OrthoDB" id="271910at2759"/>
<feature type="region of interest" description="Disordered" evidence="1">
    <location>
        <begin position="1"/>
        <end position="20"/>
    </location>
</feature>
<dbReference type="GO" id="GO:0031119">
    <property type="term" value="P:tRNA pseudouridine synthesis"/>
    <property type="evidence" value="ECO:0007669"/>
    <property type="project" value="TreeGrafter"/>
</dbReference>
<sequence>MSSIGTVNRASDDKDDPTHMKVIPKQVRGVGFGVPYVETFPQQKMRELWESCDFNFANGILFDTINSPDEHGEETRPLLCMMQTRTTEKSSSEPSSGYEYMFDPLYDGHYQFEYPPHTAKDVNDSLKCFCLRVAYQGSAFCGWQTQRGYDKQPSVQKTLENYLDPLFVTVKASEKRNKSANLPVAGRTDAGVHAIGQICRFRTHHQNLTARDIQQYLSKKISEGPSASFLKVTDVVEVNRAFHPTFTTSSRAYVYLIDVQSTGFWSLNDHLDEKVSYLNKLLMQVEGKELNYFGLSYGKPQTQDFLCTLHHARARLVRRPETSSSGYVDTAIADQNAVDAAICIELVGSRFLRRMVRLLVQATMSVVAQEWSNKEKDHISDVAFLENHLDMPEDAFLNQVLQCDRSLVSRVAPPHGLLFVGARLLAI</sequence>
<evidence type="ECO:0000313" key="2">
    <source>
        <dbReference type="EMBL" id="KAG7351967.1"/>
    </source>
</evidence>
<comment type="caution">
    <text evidence="2">The sequence shown here is derived from an EMBL/GenBank/DDBJ whole genome shotgun (WGS) entry which is preliminary data.</text>
</comment>
<dbReference type="PANTHER" id="PTHR11142">
    <property type="entry name" value="PSEUDOURIDYLATE SYNTHASE"/>
    <property type="match status" value="1"/>
</dbReference>
<dbReference type="GO" id="GO:0003723">
    <property type="term" value="F:RNA binding"/>
    <property type="evidence" value="ECO:0007669"/>
    <property type="project" value="InterPro"/>
</dbReference>
<feature type="compositionally biased region" description="Basic and acidic residues" evidence="1">
    <location>
        <begin position="10"/>
        <end position="19"/>
    </location>
</feature>
<dbReference type="Proteomes" id="UP000693970">
    <property type="component" value="Unassembled WGS sequence"/>
</dbReference>
<dbReference type="AlphaFoldDB" id="A0A9K3KYQ2"/>
<dbReference type="PANTHER" id="PTHR11142:SF10">
    <property type="entry name" value="TRNA PSEUDOURIDINE SYNTHASE"/>
    <property type="match status" value="1"/>
</dbReference>
<organism evidence="2 3">
    <name type="scientific">Nitzschia inconspicua</name>
    <dbReference type="NCBI Taxonomy" id="303405"/>
    <lineage>
        <taxon>Eukaryota</taxon>
        <taxon>Sar</taxon>
        <taxon>Stramenopiles</taxon>
        <taxon>Ochrophyta</taxon>
        <taxon>Bacillariophyta</taxon>
        <taxon>Bacillariophyceae</taxon>
        <taxon>Bacillariophycidae</taxon>
        <taxon>Bacillariales</taxon>
        <taxon>Bacillariaceae</taxon>
        <taxon>Nitzschia</taxon>
    </lineage>
</organism>
<accession>A0A9K3KYQ2</accession>
<dbReference type="InterPro" id="IPR001406">
    <property type="entry name" value="PsdUridine_synth_TruA"/>
</dbReference>
<evidence type="ECO:0000313" key="3">
    <source>
        <dbReference type="Proteomes" id="UP000693970"/>
    </source>
</evidence>
<protein>
    <submittedName>
        <fullName evidence="2">tRNA pseudouridine synthase A</fullName>
    </submittedName>
</protein>
<keyword evidence="3" id="KW-1185">Reference proteome</keyword>
<proteinExistence type="predicted"/>
<reference evidence="2" key="1">
    <citation type="journal article" date="2021" name="Sci. Rep.">
        <title>Diploid genomic architecture of Nitzschia inconspicua, an elite biomass production diatom.</title>
        <authorList>
            <person name="Oliver A."/>
            <person name="Podell S."/>
            <person name="Pinowska A."/>
            <person name="Traller J.C."/>
            <person name="Smith S.R."/>
            <person name="McClure R."/>
            <person name="Beliaev A."/>
            <person name="Bohutskyi P."/>
            <person name="Hill E.A."/>
            <person name="Rabines A."/>
            <person name="Zheng H."/>
            <person name="Allen L.Z."/>
            <person name="Kuo A."/>
            <person name="Grigoriev I.V."/>
            <person name="Allen A.E."/>
            <person name="Hazlebeck D."/>
            <person name="Allen E.E."/>
        </authorList>
    </citation>
    <scope>NUCLEOTIDE SEQUENCE</scope>
    <source>
        <strain evidence="2">Hildebrandi</strain>
    </source>
</reference>
<dbReference type="EMBL" id="JAGRRH010000017">
    <property type="protein sequence ID" value="KAG7351967.1"/>
    <property type="molecule type" value="Genomic_DNA"/>
</dbReference>
<dbReference type="GO" id="GO:0009982">
    <property type="term" value="F:pseudouridine synthase activity"/>
    <property type="evidence" value="ECO:0007669"/>
    <property type="project" value="InterPro"/>
</dbReference>
<gene>
    <name evidence="2" type="ORF">IV203_008015</name>
</gene>